<protein>
    <submittedName>
        <fullName evidence="1">Uncharacterized protein</fullName>
    </submittedName>
</protein>
<dbReference type="AlphaFoldDB" id="A0A645I786"/>
<comment type="caution">
    <text evidence="1">The sequence shown here is derived from an EMBL/GenBank/DDBJ whole genome shotgun (WGS) entry which is preliminary data.</text>
</comment>
<organism evidence="1">
    <name type="scientific">bioreactor metagenome</name>
    <dbReference type="NCBI Taxonomy" id="1076179"/>
    <lineage>
        <taxon>unclassified sequences</taxon>
        <taxon>metagenomes</taxon>
        <taxon>ecological metagenomes</taxon>
    </lineage>
</organism>
<evidence type="ECO:0000313" key="1">
    <source>
        <dbReference type="EMBL" id="MPN47185.1"/>
    </source>
</evidence>
<gene>
    <name evidence="1" type="ORF">SDC9_194786</name>
</gene>
<accession>A0A645I786</accession>
<reference evidence="1" key="1">
    <citation type="submission" date="2019-08" db="EMBL/GenBank/DDBJ databases">
        <authorList>
            <person name="Kucharzyk K."/>
            <person name="Murdoch R.W."/>
            <person name="Higgins S."/>
            <person name="Loffler F."/>
        </authorList>
    </citation>
    <scope>NUCLEOTIDE SEQUENCE</scope>
</reference>
<proteinExistence type="predicted"/>
<sequence>MFGWVDTGVDTEVLARQAALSNLLLAPGLLFSPQQATSSKLRVPVAMADHTEPWKVLEQILRQLRK</sequence>
<name>A0A645I786_9ZZZZ</name>
<dbReference type="EMBL" id="VSSQ01108495">
    <property type="protein sequence ID" value="MPN47185.1"/>
    <property type="molecule type" value="Genomic_DNA"/>
</dbReference>